<accession>A0A9D1ID26</accession>
<reference evidence="2" key="1">
    <citation type="submission" date="2020-10" db="EMBL/GenBank/DDBJ databases">
        <authorList>
            <person name="Gilroy R."/>
        </authorList>
    </citation>
    <scope>NUCLEOTIDE SEQUENCE</scope>
    <source>
        <strain evidence="2">ChiGjej1B1-19959</strain>
    </source>
</reference>
<proteinExistence type="predicted"/>
<dbReference type="InterPro" id="IPR053136">
    <property type="entry name" value="UTP_pyrophosphatase-like"/>
</dbReference>
<dbReference type="Proteomes" id="UP000824071">
    <property type="component" value="Unassembled WGS sequence"/>
</dbReference>
<dbReference type="Pfam" id="PF01863">
    <property type="entry name" value="YgjP-like"/>
    <property type="match status" value="1"/>
</dbReference>
<gene>
    <name evidence="2" type="ORF">IAC53_01125</name>
</gene>
<dbReference type="InterPro" id="IPR002725">
    <property type="entry name" value="YgjP-like_metallopeptidase"/>
</dbReference>
<dbReference type="AlphaFoldDB" id="A0A9D1ID26"/>
<evidence type="ECO:0000313" key="3">
    <source>
        <dbReference type="Proteomes" id="UP000824071"/>
    </source>
</evidence>
<reference evidence="2" key="2">
    <citation type="journal article" date="2021" name="PeerJ">
        <title>Extensive microbial diversity within the chicken gut microbiome revealed by metagenomics and culture.</title>
        <authorList>
            <person name="Gilroy R."/>
            <person name="Ravi A."/>
            <person name="Getino M."/>
            <person name="Pursley I."/>
            <person name="Horton D.L."/>
            <person name="Alikhan N.F."/>
            <person name="Baker D."/>
            <person name="Gharbi K."/>
            <person name="Hall N."/>
            <person name="Watson M."/>
            <person name="Adriaenssens E.M."/>
            <person name="Foster-Nyarko E."/>
            <person name="Jarju S."/>
            <person name="Secka A."/>
            <person name="Antonio M."/>
            <person name="Oren A."/>
            <person name="Chaudhuri R.R."/>
            <person name="La Ragione R."/>
            <person name="Hildebrand F."/>
            <person name="Pallen M.J."/>
        </authorList>
    </citation>
    <scope>NUCLEOTIDE SEQUENCE</scope>
    <source>
        <strain evidence="2">ChiGjej1B1-19959</strain>
    </source>
</reference>
<evidence type="ECO:0000259" key="1">
    <source>
        <dbReference type="Pfam" id="PF01863"/>
    </source>
</evidence>
<comment type="caution">
    <text evidence="2">The sequence shown here is derived from an EMBL/GenBank/DDBJ whole genome shotgun (WGS) entry which is preliminary data.</text>
</comment>
<evidence type="ECO:0000313" key="2">
    <source>
        <dbReference type="EMBL" id="HIU35195.1"/>
    </source>
</evidence>
<dbReference type="Gene3D" id="3.30.2010.10">
    <property type="entry name" value="Metalloproteases ('zincins'), catalytic domain"/>
    <property type="match status" value="1"/>
</dbReference>
<feature type="domain" description="YgjP-like metallopeptidase" evidence="1">
    <location>
        <begin position="67"/>
        <end position="155"/>
    </location>
</feature>
<dbReference type="CDD" id="cd07344">
    <property type="entry name" value="M48_yhfN_like"/>
    <property type="match status" value="1"/>
</dbReference>
<dbReference type="EMBL" id="DVMW01000010">
    <property type="protein sequence ID" value="HIU35195.1"/>
    <property type="molecule type" value="Genomic_DNA"/>
</dbReference>
<sequence length="178" mass="20109">MRFRHIGFGSRQLTPDGVPLVKAPLGFPQAEVERFLARHETWLHAARRRQAAQNALEAALTEPRVAALKARAKAEIPPRVAYFAERMGVQPKSVRITSAKTRFGSCSGENGLCFSWRLMLYPPEAVDYVVVHELAHILEKNHAPAFYRLLPSYCRRTARLPGARTAVERNPSKRRTPQ</sequence>
<protein>
    <submittedName>
        <fullName evidence="2">DUF45 domain-containing protein</fullName>
    </submittedName>
</protein>
<dbReference type="PANTHER" id="PTHR30399">
    <property type="entry name" value="UNCHARACTERIZED PROTEIN YGJP"/>
    <property type="match status" value="1"/>
</dbReference>
<dbReference type="PANTHER" id="PTHR30399:SF1">
    <property type="entry name" value="UTP PYROPHOSPHATASE"/>
    <property type="match status" value="1"/>
</dbReference>
<name>A0A9D1ID26_9FIRM</name>
<organism evidence="2 3">
    <name type="scientific">Candidatus Fimenecus excrementigallinarum</name>
    <dbReference type="NCBI Taxonomy" id="2840816"/>
    <lineage>
        <taxon>Bacteria</taxon>
        <taxon>Bacillati</taxon>
        <taxon>Bacillota</taxon>
        <taxon>Clostridia</taxon>
        <taxon>Candidatus Fimenecus</taxon>
    </lineage>
</organism>